<proteinExistence type="predicted"/>
<feature type="chain" id="PRO_5039611774" evidence="1">
    <location>
        <begin position="19"/>
        <end position="259"/>
    </location>
</feature>
<evidence type="ECO:0000313" key="3">
    <source>
        <dbReference type="Proteomes" id="UP000812270"/>
    </source>
</evidence>
<dbReference type="InterPro" id="IPR032299">
    <property type="entry name" value="DUF4843"/>
</dbReference>
<evidence type="ECO:0000313" key="2">
    <source>
        <dbReference type="EMBL" id="MBV4359261.1"/>
    </source>
</evidence>
<dbReference type="Proteomes" id="UP000812270">
    <property type="component" value="Unassembled WGS sequence"/>
</dbReference>
<dbReference type="EMBL" id="JAHSPG010000015">
    <property type="protein sequence ID" value="MBV4359261.1"/>
    <property type="molecule type" value="Genomic_DNA"/>
</dbReference>
<dbReference type="Pfam" id="PF16132">
    <property type="entry name" value="DUF4843"/>
    <property type="match status" value="1"/>
</dbReference>
<dbReference type="PROSITE" id="PS51257">
    <property type="entry name" value="PROKAR_LIPOPROTEIN"/>
    <property type="match status" value="1"/>
</dbReference>
<keyword evidence="3" id="KW-1185">Reference proteome</keyword>
<reference evidence="2" key="1">
    <citation type="submission" date="2021-06" db="EMBL/GenBank/DDBJ databases">
        <authorList>
            <person name="Huq M.A."/>
        </authorList>
    </citation>
    <scope>NUCLEOTIDE SEQUENCE</scope>
    <source>
        <strain evidence="2">MAH-26</strain>
    </source>
</reference>
<feature type="signal peptide" evidence="1">
    <location>
        <begin position="1"/>
        <end position="18"/>
    </location>
</feature>
<gene>
    <name evidence="2" type="ORF">KTO63_18985</name>
</gene>
<protein>
    <submittedName>
        <fullName evidence="2">DUF4843 domain-containing protein</fullName>
    </submittedName>
</protein>
<accession>A0A9E2SB18</accession>
<sequence length="259" mass="28440">MKRKYIIIILLAVAAGFAACKQESPTMFNEQDAVYFSAASDSLGYSFAKYPSRTVDTVKVSVTVLGSPVNADREIIVQTVADSAINAKEGVHYKLLTPYKMPANQVTTQIPVLVYRTPDLDSLTATFVLGLQVNNNFKLGFTKKSFIKIKTAYLQKPSSWGETNGTQWAGSITNFGTWTRTKYKLILDALYDPVGDSTITEFPGTKAQPPVIYPQYLQLVRNYIRTNYPGNVSSPVGVGATLRDPDANNAVIQVGQANY</sequence>
<name>A0A9E2SB18_9BACT</name>
<organism evidence="2 3">
    <name type="scientific">Pinibacter aurantiacus</name>
    <dbReference type="NCBI Taxonomy" id="2851599"/>
    <lineage>
        <taxon>Bacteria</taxon>
        <taxon>Pseudomonadati</taxon>
        <taxon>Bacteroidota</taxon>
        <taxon>Chitinophagia</taxon>
        <taxon>Chitinophagales</taxon>
        <taxon>Chitinophagaceae</taxon>
        <taxon>Pinibacter</taxon>
    </lineage>
</organism>
<keyword evidence="1" id="KW-0732">Signal</keyword>
<evidence type="ECO:0000256" key="1">
    <source>
        <dbReference type="SAM" id="SignalP"/>
    </source>
</evidence>
<dbReference type="AlphaFoldDB" id="A0A9E2SB18"/>
<dbReference type="RefSeq" id="WP_217793289.1">
    <property type="nucleotide sequence ID" value="NZ_JAHSPG010000015.1"/>
</dbReference>
<comment type="caution">
    <text evidence="2">The sequence shown here is derived from an EMBL/GenBank/DDBJ whole genome shotgun (WGS) entry which is preliminary data.</text>
</comment>